<reference evidence="2 3" key="1">
    <citation type="journal article" date="2018" name="BMC Genomics">
        <title>Comparative genome analysis of jujube witches'-broom Phytoplasma, an obligate pathogen that causes jujube witches'-broom disease.</title>
        <authorList>
            <person name="Wang J."/>
            <person name="Song L."/>
            <person name="Jiao Q."/>
            <person name="Yang S."/>
            <person name="Gao R."/>
            <person name="Lu X."/>
            <person name="Zhou G."/>
        </authorList>
    </citation>
    <scope>NUCLEOTIDE SEQUENCE [LARGE SCALE GENOMIC DNA]</scope>
    <source>
        <strain evidence="2">Jwb-nky</strain>
    </source>
</reference>
<keyword evidence="3" id="KW-1185">Reference proteome</keyword>
<evidence type="ECO:0000313" key="3">
    <source>
        <dbReference type="Proteomes" id="UP000272462"/>
    </source>
</evidence>
<evidence type="ECO:0008006" key="4">
    <source>
        <dbReference type="Google" id="ProtNLM"/>
    </source>
</evidence>
<sequence length="380" mass="42776">MIEKQMNRKIHIQSFISLIFVFMFLFLNVFYLIKIEAVNTPLSNDLSQKNLGEIISQGSTVTQEEIISKIKEKNQSLVSKDLKVSEITTTKAKVKSDDFTGEVDVIFTVKQKESPKVELSTVVRTKNLGEIISQGSTVTQEEIISKIKEKNQSLVSKDLKVSEITTTKAKVKSDDFTGEVDVIFTVKQKESPKVELSTVVRIKNLGEIISQGSTVTNDEIIKQVKDKNTDLKEKDVQVASITENKKAKVKSNDYKSEVDVIFTVKQKESPKVELSTVVKTTNLDTIETKDTKVTNDEIIKQVKDKNIDLKEKDVQVVSITENKTAKIKSTDFTGEVEVEFAVKKKSFFSLFMIAIILSIGVAAFALLGYYFYEKNNKKID</sequence>
<dbReference type="OrthoDB" id="410054at2"/>
<dbReference type="RefSeq" id="WP_121464023.1">
    <property type="nucleotide sequence ID" value="NZ_CP025121.1"/>
</dbReference>
<evidence type="ECO:0000313" key="2">
    <source>
        <dbReference type="EMBL" id="AYJ01311.1"/>
    </source>
</evidence>
<keyword evidence="1" id="KW-1133">Transmembrane helix</keyword>
<dbReference type="Proteomes" id="UP000272462">
    <property type="component" value="Chromosome"/>
</dbReference>
<gene>
    <name evidence="2" type="ORF">CWO85_02145</name>
</gene>
<name>A0A660HMN3_ZIZJU</name>
<feature type="transmembrane region" description="Helical" evidence="1">
    <location>
        <begin position="12"/>
        <end position="33"/>
    </location>
</feature>
<keyword evidence="1" id="KW-0812">Transmembrane</keyword>
<dbReference type="EMBL" id="CP025121">
    <property type="protein sequence ID" value="AYJ01311.1"/>
    <property type="molecule type" value="Genomic_DNA"/>
</dbReference>
<dbReference type="KEGG" id="pzi:CWO85_02145"/>
<dbReference type="AlphaFoldDB" id="A0A660HMN3"/>
<accession>A0A660HMN3</accession>
<keyword evidence="1" id="KW-0472">Membrane</keyword>
<proteinExistence type="predicted"/>
<evidence type="ECO:0000256" key="1">
    <source>
        <dbReference type="SAM" id="Phobius"/>
    </source>
</evidence>
<protein>
    <recommendedName>
        <fullName evidence="4">Variable membrane protein A</fullName>
    </recommendedName>
</protein>
<organism evidence="2 3">
    <name type="scientific">Ziziphus jujuba witches'-broom phytoplasma</name>
    <dbReference type="NCBI Taxonomy" id="135727"/>
    <lineage>
        <taxon>Bacteria</taxon>
        <taxon>Bacillati</taxon>
        <taxon>Mycoplasmatota</taxon>
        <taxon>Mollicutes</taxon>
        <taxon>Acholeplasmatales</taxon>
        <taxon>Acholeplasmataceae</taxon>
        <taxon>Candidatus Phytoplasma</taxon>
        <taxon>16SrV (Elm yellows group)</taxon>
    </lineage>
</organism>
<feature type="transmembrane region" description="Helical" evidence="1">
    <location>
        <begin position="347"/>
        <end position="372"/>
    </location>
</feature>